<evidence type="ECO:0000256" key="2">
    <source>
        <dbReference type="ARBA" id="ARBA00023015"/>
    </source>
</evidence>
<gene>
    <name evidence="7" type="ORF">ACFFJ3_12725</name>
</gene>
<proteinExistence type="inferred from homology"/>
<dbReference type="InterPro" id="IPR014284">
    <property type="entry name" value="RNA_pol_sigma-70_dom"/>
</dbReference>
<dbReference type="InterPro" id="IPR039425">
    <property type="entry name" value="RNA_pol_sigma-70-like"/>
</dbReference>
<sequence length="175" mass="19720">MLIQESQFAAAQAGDPVALEYLLVKLHPDIQRYARYQCQRSSAVDDVVQEALIILYRKVGTVRAASSLKGWLFKIITRLCMLPALKLLSGMEDLKNVENSAYLAQIPVDELRIDLVHALESLSAVHREIILLRDLQQMTISEIADHLDITQGATKSRLHRARAQVREYLLAEKSA</sequence>
<keyword evidence="2" id="KW-0805">Transcription regulation</keyword>
<keyword evidence="3" id="KW-0731">Sigma factor</keyword>
<dbReference type="InterPro" id="IPR013249">
    <property type="entry name" value="RNA_pol_sigma70_r4_t2"/>
</dbReference>
<comment type="similarity">
    <text evidence="1">Belongs to the sigma-70 factor family. ECF subfamily.</text>
</comment>
<dbReference type="PANTHER" id="PTHR43133:SF51">
    <property type="entry name" value="RNA POLYMERASE SIGMA FACTOR"/>
    <property type="match status" value="1"/>
</dbReference>
<dbReference type="CDD" id="cd06171">
    <property type="entry name" value="Sigma70_r4"/>
    <property type="match status" value="1"/>
</dbReference>
<dbReference type="Proteomes" id="UP001589792">
    <property type="component" value="Unassembled WGS sequence"/>
</dbReference>
<dbReference type="EMBL" id="JBHLXG010000010">
    <property type="protein sequence ID" value="MFC0227359.1"/>
    <property type="molecule type" value="Genomic_DNA"/>
</dbReference>
<feature type="domain" description="RNA polymerase sigma factor 70 region 4 type 2" evidence="6">
    <location>
        <begin position="114"/>
        <end position="164"/>
    </location>
</feature>
<dbReference type="SUPFAM" id="SSF88659">
    <property type="entry name" value="Sigma3 and sigma4 domains of RNA polymerase sigma factors"/>
    <property type="match status" value="1"/>
</dbReference>
<evidence type="ECO:0000259" key="5">
    <source>
        <dbReference type="Pfam" id="PF04542"/>
    </source>
</evidence>
<dbReference type="InterPro" id="IPR007627">
    <property type="entry name" value="RNA_pol_sigma70_r2"/>
</dbReference>
<accession>A0ABV6EED0</accession>
<feature type="domain" description="RNA polymerase sigma-70 region 2" evidence="5">
    <location>
        <begin position="25"/>
        <end position="80"/>
    </location>
</feature>
<dbReference type="RefSeq" id="WP_380675832.1">
    <property type="nucleotide sequence ID" value="NZ_CP173186.1"/>
</dbReference>
<evidence type="ECO:0000256" key="3">
    <source>
        <dbReference type="ARBA" id="ARBA00023082"/>
    </source>
</evidence>
<comment type="caution">
    <text evidence="7">The sequence shown here is derived from an EMBL/GenBank/DDBJ whole genome shotgun (WGS) entry which is preliminary data.</text>
</comment>
<dbReference type="SUPFAM" id="SSF88946">
    <property type="entry name" value="Sigma2 domain of RNA polymerase sigma factors"/>
    <property type="match status" value="1"/>
</dbReference>
<evidence type="ECO:0000259" key="6">
    <source>
        <dbReference type="Pfam" id="PF08281"/>
    </source>
</evidence>
<protein>
    <submittedName>
        <fullName evidence="7">RNA polymerase sigma factor</fullName>
    </submittedName>
</protein>
<evidence type="ECO:0000256" key="1">
    <source>
        <dbReference type="ARBA" id="ARBA00010641"/>
    </source>
</evidence>
<dbReference type="Pfam" id="PF04542">
    <property type="entry name" value="Sigma70_r2"/>
    <property type="match status" value="1"/>
</dbReference>
<dbReference type="NCBIfam" id="TIGR02937">
    <property type="entry name" value="sigma70-ECF"/>
    <property type="match status" value="1"/>
</dbReference>
<dbReference type="InterPro" id="IPR013324">
    <property type="entry name" value="RNA_pol_sigma_r3/r4-like"/>
</dbReference>
<name>A0ABV6EED0_9GAMM</name>
<dbReference type="InterPro" id="IPR013325">
    <property type="entry name" value="RNA_pol_sigma_r2"/>
</dbReference>
<dbReference type="Pfam" id="PF08281">
    <property type="entry name" value="Sigma70_r4_2"/>
    <property type="match status" value="1"/>
</dbReference>
<keyword evidence="8" id="KW-1185">Reference proteome</keyword>
<reference evidence="7 8" key="1">
    <citation type="submission" date="2024-09" db="EMBL/GenBank/DDBJ databases">
        <authorList>
            <person name="Sun Q."/>
            <person name="Mori K."/>
        </authorList>
    </citation>
    <scope>NUCLEOTIDE SEQUENCE [LARGE SCALE GENOMIC DNA]</scope>
    <source>
        <strain evidence="7 8">CCM 8626</strain>
    </source>
</reference>
<organism evidence="7 8">
    <name type="scientific">Serratia aquatilis</name>
    <dbReference type="NCBI Taxonomy" id="1737515"/>
    <lineage>
        <taxon>Bacteria</taxon>
        <taxon>Pseudomonadati</taxon>
        <taxon>Pseudomonadota</taxon>
        <taxon>Gammaproteobacteria</taxon>
        <taxon>Enterobacterales</taxon>
        <taxon>Yersiniaceae</taxon>
        <taxon>Serratia</taxon>
    </lineage>
</organism>
<evidence type="ECO:0000313" key="8">
    <source>
        <dbReference type="Proteomes" id="UP001589792"/>
    </source>
</evidence>
<dbReference type="Gene3D" id="1.10.10.10">
    <property type="entry name" value="Winged helix-like DNA-binding domain superfamily/Winged helix DNA-binding domain"/>
    <property type="match status" value="1"/>
</dbReference>
<dbReference type="Gene3D" id="1.10.1740.10">
    <property type="match status" value="1"/>
</dbReference>
<dbReference type="InterPro" id="IPR036388">
    <property type="entry name" value="WH-like_DNA-bd_sf"/>
</dbReference>
<dbReference type="PANTHER" id="PTHR43133">
    <property type="entry name" value="RNA POLYMERASE ECF-TYPE SIGMA FACTO"/>
    <property type="match status" value="1"/>
</dbReference>
<keyword evidence="4" id="KW-0804">Transcription</keyword>
<evidence type="ECO:0000256" key="4">
    <source>
        <dbReference type="ARBA" id="ARBA00023163"/>
    </source>
</evidence>
<evidence type="ECO:0000313" key="7">
    <source>
        <dbReference type="EMBL" id="MFC0227359.1"/>
    </source>
</evidence>